<dbReference type="Pfam" id="PF13181">
    <property type="entry name" value="TPR_8"/>
    <property type="match status" value="1"/>
</dbReference>
<dbReference type="InterPro" id="IPR011990">
    <property type="entry name" value="TPR-like_helical_dom_sf"/>
</dbReference>
<dbReference type="PROSITE" id="PS50005">
    <property type="entry name" value="TPR"/>
    <property type="match status" value="1"/>
</dbReference>
<dbReference type="AlphaFoldDB" id="A0A9X4M6I5"/>
<keyword evidence="1" id="KW-0677">Repeat</keyword>
<evidence type="ECO:0000256" key="2">
    <source>
        <dbReference type="ARBA" id="ARBA00022803"/>
    </source>
</evidence>
<dbReference type="SUPFAM" id="SSF48452">
    <property type="entry name" value="TPR-like"/>
    <property type="match status" value="1"/>
</dbReference>
<feature type="repeat" description="TPR" evidence="3">
    <location>
        <begin position="55"/>
        <end position="88"/>
    </location>
</feature>
<reference evidence="4" key="1">
    <citation type="submission" date="2019-05" db="EMBL/GenBank/DDBJ databases">
        <title>Whole genome sequencing of Pseudanabaena catenata USMAC16.</title>
        <authorList>
            <person name="Khan Z."/>
            <person name="Omar W.M."/>
            <person name="Convey P."/>
            <person name="Merican F."/>
            <person name="Najimudin N."/>
        </authorList>
    </citation>
    <scope>NUCLEOTIDE SEQUENCE</scope>
    <source>
        <strain evidence="4">USMAC16</strain>
    </source>
</reference>
<dbReference type="Proteomes" id="UP001152872">
    <property type="component" value="Unassembled WGS sequence"/>
</dbReference>
<dbReference type="SMART" id="SM00028">
    <property type="entry name" value="TPR"/>
    <property type="match status" value="5"/>
</dbReference>
<dbReference type="InterPro" id="IPR019734">
    <property type="entry name" value="TPR_rpt"/>
</dbReference>
<protein>
    <submittedName>
        <fullName evidence="4">Tetratricopeptide repeat protein</fullName>
    </submittedName>
</protein>
<dbReference type="EMBL" id="VBTY01000017">
    <property type="protein sequence ID" value="MDG3493638.1"/>
    <property type="molecule type" value="Genomic_DNA"/>
</dbReference>
<evidence type="ECO:0000256" key="1">
    <source>
        <dbReference type="ARBA" id="ARBA00022737"/>
    </source>
</evidence>
<evidence type="ECO:0000313" key="4">
    <source>
        <dbReference type="EMBL" id="MDG3493638.1"/>
    </source>
</evidence>
<comment type="caution">
    <text evidence="4">The sequence shown here is derived from an EMBL/GenBank/DDBJ whole genome shotgun (WGS) entry which is preliminary data.</text>
</comment>
<dbReference type="PANTHER" id="PTHR45641">
    <property type="entry name" value="TETRATRICOPEPTIDE REPEAT PROTEIN (AFU_ORTHOLOGUE AFUA_6G03870)"/>
    <property type="match status" value="1"/>
</dbReference>
<dbReference type="RefSeq" id="WP_009625686.1">
    <property type="nucleotide sequence ID" value="NZ_VBTY01000017.1"/>
</dbReference>
<gene>
    <name evidence="4" type="ORF">FEV09_03615</name>
</gene>
<accession>A0A9X4M6I5</accession>
<dbReference type="PANTHER" id="PTHR45641:SF19">
    <property type="entry name" value="NEPHROCYSTIN-3"/>
    <property type="match status" value="1"/>
</dbReference>
<organism evidence="4 5">
    <name type="scientific">Pseudanabaena catenata USMAC16</name>
    <dbReference type="NCBI Taxonomy" id="1855837"/>
    <lineage>
        <taxon>Bacteria</taxon>
        <taxon>Bacillati</taxon>
        <taxon>Cyanobacteriota</taxon>
        <taxon>Cyanophyceae</taxon>
        <taxon>Pseudanabaenales</taxon>
        <taxon>Pseudanabaenaceae</taxon>
        <taxon>Pseudanabaena</taxon>
    </lineage>
</organism>
<keyword evidence="2 3" id="KW-0802">TPR repeat</keyword>
<name>A0A9X4M6I5_9CYAN</name>
<dbReference type="Pfam" id="PF13424">
    <property type="entry name" value="TPR_12"/>
    <property type="match status" value="1"/>
</dbReference>
<proteinExistence type="predicted"/>
<evidence type="ECO:0000256" key="3">
    <source>
        <dbReference type="PROSITE-ProRule" id="PRU00339"/>
    </source>
</evidence>
<keyword evidence="5" id="KW-1185">Reference proteome</keyword>
<sequence>MKSLHILVALALTSIYLFGKVPKVIAKSNPQANHSSSSQAKLLITQANFAYQSELNSLVQAGDEKLNQKKFQEAISIYQKALQLANQNQDQESQVAVLVGIGRIYDQSGKYLDAERSFNSGLQILSQLAGEPASVEKRVMQSRLRVLSLTGSGIVYTNLGNYDKASKQLELAVAISNEGINSPSLLVQFEPRFKLAELYEKQNKYSEAIGVLQYCRIIATQIGDRQAEAMTLTAIGNNLTKLGNLSVAKQYYDQAKTLGNFPQEPEIANAPSRLEAVSGDLVGLTNLLDRFAPILQKASVSIRKIERILSIDPSFAIVGKAANNLDQVIQNLANATPKLRSGDLIGAYPSLQKINGGMSEMLQNLKELQGLMEDVQQNPKKFPVLQRLSPQDLMDLNNINVEMRDITNSIGGKSKSKKN</sequence>
<dbReference type="Gene3D" id="1.25.40.10">
    <property type="entry name" value="Tetratricopeptide repeat domain"/>
    <property type="match status" value="2"/>
</dbReference>
<evidence type="ECO:0000313" key="5">
    <source>
        <dbReference type="Proteomes" id="UP001152872"/>
    </source>
</evidence>